<sequence length="692" mass="74601">MGHFSIMPYAQRVRERWRRWASRRQLLWPTAFRGARVSCSAIVMRSRRSGCGRGGRQGRNGRMVVRFNAEIATTLAARARNTADELRGQGVLRQRCLIRMVLNFKGVAARLFGKATMAEEWDRSALAGVLDDLVRQVEKVTTEAKMENHRQRELEEWRCEEERLQRLGALAAADPLKALQDWGSTAQTLSSLLHELLTLKPSEQEIRPTPIRAEFSAAARVRATTDANPSGLSSADPVLLREYVGVIRAQDMDLTDYFYQLQGAWLDFQDQCPWAVIEEATFIGGFSVFVHENGADTDWLERVAEAFERAGGGELSNVALQAVSGSRLSTPLQHLLDPLLDSVDVVAAWNATGLTKDDIPALPLSIRLKLANLNGLPATLRDVASRSVLSTAVGTPTTPADALSVYRALGLTNGSLSFDDFKEQVKGLADGLRTAEEKAKDFLGDKTEKVVQLVGFGVDDGGLVAAVSLGNLDTADNVTVNVPGMDTTLKSTAGNVQAANDLLNAAYAVNKKASSAVVAWLGYRAPGFLEVGAGERSTSGGIRLASFIDGVYDSRRDAAPKEFTVAAHSYGSPTVADALRSTRHRISNFISYGSAGFESHETPATLHVDHVFATEANADFIADIGRLASGRSRTDPRAISGVTTFSSEAGDGTKAVTGHDMSPDESGGDVGYLSPDSTSLQHIARILITGAP</sequence>
<evidence type="ECO:0000313" key="3">
    <source>
        <dbReference type="EMBL" id="PPI16129.1"/>
    </source>
</evidence>
<dbReference type="OrthoDB" id="3259161at2"/>
<feature type="domain" description="DUF1023" evidence="2">
    <location>
        <begin position="463"/>
        <end position="628"/>
    </location>
</feature>
<dbReference type="AlphaFoldDB" id="A0A2S5Y886"/>
<dbReference type="InterPro" id="IPR010427">
    <property type="entry name" value="DUF1023"/>
</dbReference>
<protein>
    <recommendedName>
        <fullName evidence="2">DUF1023 domain-containing protein</fullName>
    </recommendedName>
</protein>
<feature type="region of interest" description="Disordered" evidence="1">
    <location>
        <begin position="644"/>
        <end position="674"/>
    </location>
</feature>
<organism evidence="3 4">
    <name type="scientific">Rathayibacter toxicus</name>
    <dbReference type="NCBI Taxonomy" id="145458"/>
    <lineage>
        <taxon>Bacteria</taxon>
        <taxon>Bacillati</taxon>
        <taxon>Actinomycetota</taxon>
        <taxon>Actinomycetes</taxon>
        <taxon>Micrococcales</taxon>
        <taxon>Microbacteriaceae</taxon>
        <taxon>Rathayibacter</taxon>
    </lineage>
</organism>
<name>A0A2S5Y886_9MICO</name>
<comment type="caution">
    <text evidence="3">The sequence shown here is derived from an EMBL/GenBank/DDBJ whole genome shotgun (WGS) entry which is preliminary data.</text>
</comment>
<proteinExistence type="predicted"/>
<evidence type="ECO:0000313" key="4">
    <source>
        <dbReference type="Proteomes" id="UP000237966"/>
    </source>
</evidence>
<dbReference type="Proteomes" id="UP000237966">
    <property type="component" value="Unassembled WGS sequence"/>
</dbReference>
<gene>
    <name evidence="3" type="ORF">C5C51_01545</name>
</gene>
<accession>A0A2S5Y886</accession>
<dbReference type="Pfam" id="PF06259">
    <property type="entry name" value="Abhydrolase_8"/>
    <property type="match status" value="1"/>
</dbReference>
<evidence type="ECO:0000256" key="1">
    <source>
        <dbReference type="SAM" id="MobiDB-lite"/>
    </source>
</evidence>
<evidence type="ECO:0000259" key="2">
    <source>
        <dbReference type="Pfam" id="PF06259"/>
    </source>
</evidence>
<reference evidence="3 4" key="1">
    <citation type="submission" date="2018-02" db="EMBL/GenBank/DDBJ databases">
        <title>Bacteriophage NCPPB3778 and a type I-E CRISPR drive the evolution of the US Biological Select Agent, Rathayibacter toxicus.</title>
        <authorList>
            <person name="Davis E.W.II."/>
            <person name="Tabima J.F."/>
            <person name="Weisberg A.J."/>
            <person name="Lopes L.D."/>
            <person name="Wiseman M.S."/>
            <person name="Wiseman M.S."/>
            <person name="Pupko T."/>
            <person name="Belcher M.S."/>
            <person name="Sechler A.J."/>
            <person name="Tancos M.A."/>
            <person name="Schroeder B.K."/>
            <person name="Murray T.D."/>
            <person name="Luster D.G."/>
            <person name="Schneider W.L."/>
            <person name="Rogers E."/>
            <person name="Andreote F.D."/>
            <person name="Grunwald N.J."/>
            <person name="Putnam M.L."/>
            <person name="Chang J.H."/>
        </authorList>
    </citation>
    <scope>NUCLEOTIDE SEQUENCE [LARGE SCALE GENOMIC DNA]</scope>
    <source>
        <strain evidence="3 4">FH99</strain>
    </source>
</reference>
<dbReference type="EMBL" id="PSWU01000004">
    <property type="protein sequence ID" value="PPI16129.1"/>
    <property type="molecule type" value="Genomic_DNA"/>
</dbReference>